<dbReference type="Gene3D" id="2.60.40.3140">
    <property type="match status" value="1"/>
</dbReference>
<evidence type="ECO:0000313" key="4">
    <source>
        <dbReference type="EMBL" id="PWK22236.1"/>
    </source>
</evidence>
<dbReference type="AlphaFoldDB" id="A0A316DWR0"/>
<evidence type="ECO:0000259" key="2">
    <source>
        <dbReference type="Pfam" id="PF12969"/>
    </source>
</evidence>
<dbReference type="EMBL" id="JACWLN010000007">
    <property type="protein sequence ID" value="MBD1261872.1"/>
    <property type="molecule type" value="Genomic_DNA"/>
</dbReference>
<dbReference type="Gene3D" id="3.10.620.30">
    <property type="match status" value="1"/>
</dbReference>
<reference evidence="4 5" key="1">
    <citation type="submission" date="2018-05" db="EMBL/GenBank/DDBJ databases">
        <title>Genomic Encyclopedia of Archaeal and Bacterial Type Strains, Phase II (KMG-II): from individual species to whole genera.</title>
        <authorList>
            <person name="Goeker M."/>
        </authorList>
    </citation>
    <scope>NUCLEOTIDE SEQUENCE [LARGE SCALE GENOMIC DNA]</scope>
    <source>
        <strain evidence="4 5">DSM 23514</strain>
    </source>
</reference>
<dbReference type="InterPro" id="IPR024618">
    <property type="entry name" value="DUF3857"/>
</dbReference>
<protein>
    <submittedName>
        <fullName evidence="3">DUF3857 and transglutaminase domain-containing protein</fullName>
    </submittedName>
    <submittedName>
        <fullName evidence="4">Transglutaminase superfamily protein</fullName>
    </submittedName>
</protein>
<organism evidence="4 5">
    <name type="scientific">Maribacter polysiphoniae</name>
    <dbReference type="NCBI Taxonomy" id="429344"/>
    <lineage>
        <taxon>Bacteria</taxon>
        <taxon>Pseudomonadati</taxon>
        <taxon>Bacteroidota</taxon>
        <taxon>Flavobacteriia</taxon>
        <taxon>Flavobacteriales</taxon>
        <taxon>Flavobacteriaceae</taxon>
        <taxon>Maribacter</taxon>
    </lineage>
</organism>
<dbReference type="InterPro" id="IPR002931">
    <property type="entry name" value="Transglutaminase-like"/>
</dbReference>
<accession>A0A316DWR0</accession>
<evidence type="ECO:0000313" key="5">
    <source>
        <dbReference type="Proteomes" id="UP000245667"/>
    </source>
</evidence>
<dbReference type="Pfam" id="PF01841">
    <property type="entry name" value="Transglut_core"/>
    <property type="match status" value="1"/>
</dbReference>
<dbReference type="Gene3D" id="2.60.120.1130">
    <property type="match status" value="1"/>
</dbReference>
<feature type="domain" description="Transglutaminase-like" evidence="1">
    <location>
        <begin position="321"/>
        <end position="386"/>
    </location>
</feature>
<dbReference type="SUPFAM" id="SSF54001">
    <property type="entry name" value="Cysteine proteinases"/>
    <property type="match status" value="1"/>
</dbReference>
<gene>
    <name evidence="3" type="ORF">HZY62_14800</name>
    <name evidence="4" type="ORF">LX92_03154</name>
</gene>
<comment type="caution">
    <text evidence="4">The sequence shown here is derived from an EMBL/GenBank/DDBJ whole genome shotgun (WGS) entry which is preliminary data.</text>
</comment>
<dbReference type="Proteomes" id="UP000651837">
    <property type="component" value="Unassembled WGS sequence"/>
</dbReference>
<proteinExistence type="predicted"/>
<dbReference type="Proteomes" id="UP000245667">
    <property type="component" value="Unassembled WGS sequence"/>
</dbReference>
<reference evidence="3 6" key="2">
    <citation type="submission" date="2020-07" db="EMBL/GenBank/DDBJ databases">
        <title>The draft genome sequence of Maribacter polysiphoniae KCTC 22021.</title>
        <authorList>
            <person name="Mu L."/>
        </authorList>
    </citation>
    <scope>NUCLEOTIDE SEQUENCE [LARGE SCALE GENOMIC DNA]</scope>
    <source>
        <strain evidence="3 6">KCTC 22021</strain>
    </source>
</reference>
<dbReference type="Pfam" id="PF12969">
    <property type="entry name" value="DUF3857"/>
    <property type="match status" value="1"/>
</dbReference>
<evidence type="ECO:0000313" key="6">
    <source>
        <dbReference type="Proteomes" id="UP000651837"/>
    </source>
</evidence>
<dbReference type="OrthoDB" id="98874at2"/>
<dbReference type="InterPro" id="IPR038765">
    <property type="entry name" value="Papain-like_cys_pep_sf"/>
</dbReference>
<dbReference type="EMBL" id="QGGQ01000008">
    <property type="protein sequence ID" value="PWK22236.1"/>
    <property type="molecule type" value="Genomic_DNA"/>
</dbReference>
<name>A0A316DWR0_9FLAO</name>
<evidence type="ECO:0000313" key="3">
    <source>
        <dbReference type="EMBL" id="MBD1261872.1"/>
    </source>
</evidence>
<sequence length="685" mass="78269">MRTNFILLVTGLFLMNIFAQEPKFGDITKEELEQKEYARDPAASAAVTYRKVDITYNYVKGVGFRVDKSVYERIKIFSAEGFEYGTISESLYQSGSDRESLGAIKAVTYNLEKGKIVKSKLDKRDVFSEEVNKYRLRKKFTMPNLKEGSVIEYQYRISSPFSYNIDEILLQYDIPIVQQVIEVAIPEYFVFNERTKGYLFFDIQKSRGSGSVSFTSTNRTSRGGFNAMGTSISSSSVDFFENVSLIRMNNVPALKEEPYVNNINNYRSSIKFELQYTKFPNSTIQNYTSDWEKVVKKIYDFETFGGQLNTSRYFKDDLNTVLQGKTTDEDKMIAIYQYVKNRMNWNGNYGYTSDEGVKKAYDSKTGNIADINLILVGMLRAAGLKVNPILISTRSHGIPLFPTLEGFNYVAASLDSNGNIVLLDATNKFAKPNLLPTRALNWLGRAVDENGSSKEFSLSPKIGANEMIMLDAELSDTGELNGALRRVLEDDYAAYIFRNSYEALDEESYLGKLEENYNGIEISEYSIKDKLNIGKPVMENFHFYGDDLVEFIGDKIYFSPLLWFARKENPFKLEKRVYPIDFTYPVKKKYMIKIDIPEGYQVDYIPEGIRLVMPEKQASFIYKLGANANSVQLYVEEQMNVPIVQAKNYTILKNYYKSIIEKQLEKVVLSKEEGNGNTESTTGGR</sequence>
<feature type="domain" description="DUF3857" evidence="2">
    <location>
        <begin position="67"/>
        <end position="190"/>
    </location>
</feature>
<keyword evidence="6" id="KW-1185">Reference proteome</keyword>
<evidence type="ECO:0000259" key="1">
    <source>
        <dbReference type="Pfam" id="PF01841"/>
    </source>
</evidence>